<evidence type="ECO:0000256" key="5">
    <source>
        <dbReference type="ARBA" id="ARBA00022723"/>
    </source>
</evidence>
<accession>A0AAN9YQV3</accession>
<gene>
    <name evidence="15" type="ORF">SLS62_004065</name>
</gene>
<evidence type="ECO:0000259" key="14">
    <source>
        <dbReference type="Pfam" id="PF07504"/>
    </source>
</evidence>
<evidence type="ECO:0000313" key="16">
    <source>
        <dbReference type="Proteomes" id="UP001320420"/>
    </source>
</evidence>
<dbReference type="InterPro" id="IPR011096">
    <property type="entry name" value="FTP_domain"/>
</dbReference>
<dbReference type="EMBL" id="JAKJXP020000024">
    <property type="protein sequence ID" value="KAK7753966.1"/>
    <property type="molecule type" value="Genomic_DNA"/>
</dbReference>
<evidence type="ECO:0000256" key="7">
    <source>
        <dbReference type="ARBA" id="ARBA00022801"/>
    </source>
</evidence>
<dbReference type="PANTHER" id="PTHR33478">
    <property type="entry name" value="EXTRACELLULAR METALLOPROTEINASE MEP"/>
    <property type="match status" value="1"/>
</dbReference>
<keyword evidence="3 13" id="KW-0964">Secreted</keyword>
<comment type="cofactor">
    <cofactor evidence="12">
        <name>Zn(2+)</name>
        <dbReference type="ChEBI" id="CHEBI:29105"/>
    </cofactor>
    <text evidence="12">Binds 1 zinc ion per subunit.</text>
</comment>
<dbReference type="InterPro" id="IPR001842">
    <property type="entry name" value="Peptidase_M36"/>
</dbReference>
<evidence type="ECO:0000256" key="2">
    <source>
        <dbReference type="ARBA" id="ARBA00006006"/>
    </source>
</evidence>
<dbReference type="Gene3D" id="3.10.170.10">
    <property type="match status" value="1"/>
</dbReference>
<keyword evidence="6 13" id="KW-0732">Signal</keyword>
<keyword evidence="5 12" id="KW-0479">Metal-binding</keyword>
<evidence type="ECO:0000256" key="4">
    <source>
        <dbReference type="ARBA" id="ARBA00022670"/>
    </source>
</evidence>
<sequence length="627" mass="68889">MHSSILLGLLAASLPVYGAVSKHEFRLKEASEYTTASKVAASSALKLLRRGDYIETATELVKSLAPNTTFRVADDHYVGQNGVGHVNFKQTAHDKDIENADFMASSRVDTDDNDVQVARDGSVFSFSNSFYNGELPVETPVEKRSLLDPVRALEIVIDTLSLPVSKDGAALQDTGVTTTQAEGPHTIAGTTGAQEDPEAELVYFVKQDGSLSLTWRVETKLEDQWLFSYVDAEDESAVLGVVDFISPWGVNNPWEGERTLVSDPWDPVASRNGWHDEQNQTSGNNVEAGAVPSNSGLVHFAQNRSLTFEYPFTPDTEEPTVEDSQFAALTQIFYTTNKYHDLLYTLGFTEAAGNMQDDNFGQGGKAYDRVYVRTQFWSGKNNGMFTQTKDGTQPTLTMYLFDATDPERDVSFDNGFVIHEYTHGLSGRLTGGPANSQCLDAWESDGMAEGWSDLYASAVMLKPDDTRDNATYGFAAWPLNKTDPPTARLVLYSTNMTVNPWTYSSVNGLQKVHEVGTAWATMLYDVMWNLIDKHGKNDADVPEFADGVPTDGKYLMLKILMDGMALQPCNPTFVQARDAILDADLALTGGDNACEIWKGFAKRGLGANAVFHDTDRVDNFDLPEGVC</sequence>
<comment type="subcellular location">
    <subcellularLocation>
        <location evidence="1 13">Secreted</location>
    </subcellularLocation>
</comment>
<reference evidence="15 16" key="1">
    <citation type="submission" date="2024-02" db="EMBL/GenBank/DDBJ databases">
        <title>De novo assembly and annotation of 12 fungi associated with fruit tree decline syndrome in Ontario, Canada.</title>
        <authorList>
            <person name="Sulman M."/>
            <person name="Ellouze W."/>
            <person name="Ilyukhin E."/>
        </authorList>
    </citation>
    <scope>NUCLEOTIDE SEQUENCE [LARGE SCALE GENOMIC DNA]</scope>
    <source>
        <strain evidence="15 16">M11/M66-122</strain>
    </source>
</reference>
<dbReference type="Proteomes" id="UP001320420">
    <property type="component" value="Unassembled WGS sequence"/>
</dbReference>
<dbReference type="GO" id="GO:0006508">
    <property type="term" value="P:proteolysis"/>
    <property type="evidence" value="ECO:0007669"/>
    <property type="project" value="UniProtKB-KW"/>
</dbReference>
<keyword evidence="10 13" id="KW-0865">Zymogen</keyword>
<feature type="chain" id="PRO_5042670139" description="Extracellular metalloproteinase" evidence="13">
    <location>
        <begin position="19"/>
        <end position="627"/>
    </location>
</feature>
<comment type="similarity">
    <text evidence="2 13">Belongs to the peptidase M36 family.</text>
</comment>
<dbReference type="Pfam" id="PF07504">
    <property type="entry name" value="FTP"/>
    <property type="match status" value="1"/>
</dbReference>
<feature type="binding site" evidence="12">
    <location>
        <position position="423"/>
    </location>
    <ligand>
        <name>Zn(2+)</name>
        <dbReference type="ChEBI" id="CHEBI:29105"/>
        <note>catalytic</note>
    </ligand>
</feature>
<evidence type="ECO:0000256" key="9">
    <source>
        <dbReference type="ARBA" id="ARBA00023049"/>
    </source>
</evidence>
<dbReference type="SUPFAM" id="SSF55486">
    <property type="entry name" value="Metalloproteases ('zincins'), catalytic domain"/>
    <property type="match status" value="1"/>
</dbReference>
<dbReference type="GO" id="GO:0005576">
    <property type="term" value="C:extracellular region"/>
    <property type="evidence" value="ECO:0007669"/>
    <property type="project" value="UniProtKB-SubCell"/>
</dbReference>
<dbReference type="PRINTS" id="PR00999">
    <property type="entry name" value="FUNGALYSIN"/>
</dbReference>
<evidence type="ECO:0000256" key="12">
    <source>
        <dbReference type="PIRSR" id="PIRSR601842-2"/>
    </source>
</evidence>
<dbReference type="Gene3D" id="1.10.390.10">
    <property type="entry name" value="Neutral Protease Domain 2"/>
    <property type="match status" value="1"/>
</dbReference>
<keyword evidence="7 13" id="KW-0378">Hydrolase</keyword>
<organism evidence="15 16">
    <name type="scientific">Diatrype stigma</name>
    <dbReference type="NCBI Taxonomy" id="117547"/>
    <lineage>
        <taxon>Eukaryota</taxon>
        <taxon>Fungi</taxon>
        <taxon>Dikarya</taxon>
        <taxon>Ascomycota</taxon>
        <taxon>Pezizomycotina</taxon>
        <taxon>Sordariomycetes</taxon>
        <taxon>Xylariomycetidae</taxon>
        <taxon>Xylariales</taxon>
        <taxon>Diatrypaceae</taxon>
        <taxon>Diatrype</taxon>
    </lineage>
</organism>
<feature type="domain" description="FTP" evidence="14">
    <location>
        <begin position="69"/>
        <end position="130"/>
    </location>
</feature>
<dbReference type="GO" id="GO:0008270">
    <property type="term" value="F:zinc ion binding"/>
    <property type="evidence" value="ECO:0007669"/>
    <property type="project" value="InterPro"/>
</dbReference>
<dbReference type="GO" id="GO:0004222">
    <property type="term" value="F:metalloendopeptidase activity"/>
    <property type="evidence" value="ECO:0007669"/>
    <property type="project" value="InterPro"/>
</dbReference>
<dbReference type="InterPro" id="IPR027268">
    <property type="entry name" value="Peptidase_M4/M1_CTD_sf"/>
</dbReference>
<protein>
    <recommendedName>
        <fullName evidence="13">Extracellular metalloproteinase</fullName>
        <ecNumber evidence="13">3.4.24.-</ecNumber>
    </recommendedName>
    <alternativeName>
        <fullName evidence="13">Fungalysin</fullName>
    </alternativeName>
</protein>
<keyword evidence="8 12" id="KW-0862">Zinc</keyword>
<feature type="binding site" evidence="12">
    <location>
        <position position="419"/>
    </location>
    <ligand>
        <name>Zn(2+)</name>
        <dbReference type="ChEBI" id="CHEBI:29105"/>
        <note>catalytic</note>
    </ligand>
</feature>
<evidence type="ECO:0000256" key="10">
    <source>
        <dbReference type="ARBA" id="ARBA00023145"/>
    </source>
</evidence>
<keyword evidence="4 13" id="KW-0645">Protease</keyword>
<dbReference type="CDD" id="cd09596">
    <property type="entry name" value="M36"/>
    <property type="match status" value="1"/>
</dbReference>
<keyword evidence="16" id="KW-1185">Reference proteome</keyword>
<feature type="signal peptide" evidence="13">
    <location>
        <begin position="1"/>
        <end position="18"/>
    </location>
</feature>
<dbReference type="Pfam" id="PF02128">
    <property type="entry name" value="Peptidase_M36"/>
    <property type="match status" value="1"/>
</dbReference>
<evidence type="ECO:0000256" key="13">
    <source>
        <dbReference type="RuleBase" id="RU364017"/>
    </source>
</evidence>
<evidence type="ECO:0000313" key="15">
    <source>
        <dbReference type="EMBL" id="KAK7753966.1"/>
    </source>
</evidence>
<evidence type="ECO:0000256" key="11">
    <source>
        <dbReference type="PIRSR" id="PIRSR601842-1"/>
    </source>
</evidence>
<dbReference type="InterPro" id="IPR050371">
    <property type="entry name" value="Fungal_virulence_M36"/>
</dbReference>
<proteinExistence type="inferred from homology"/>
<name>A0AAN9YQV3_9PEZI</name>
<dbReference type="EC" id="3.4.24.-" evidence="13"/>
<evidence type="ECO:0000256" key="3">
    <source>
        <dbReference type="ARBA" id="ARBA00022525"/>
    </source>
</evidence>
<dbReference type="AlphaFoldDB" id="A0AAN9YQV3"/>
<evidence type="ECO:0000256" key="1">
    <source>
        <dbReference type="ARBA" id="ARBA00004613"/>
    </source>
</evidence>
<dbReference type="PANTHER" id="PTHR33478:SF1">
    <property type="entry name" value="EXTRACELLULAR METALLOPROTEINASE MEP"/>
    <property type="match status" value="1"/>
</dbReference>
<evidence type="ECO:0000256" key="8">
    <source>
        <dbReference type="ARBA" id="ARBA00022833"/>
    </source>
</evidence>
<comment type="caution">
    <text evidence="15">The sequence shown here is derived from an EMBL/GenBank/DDBJ whole genome shotgun (WGS) entry which is preliminary data.</text>
</comment>
<keyword evidence="9 13" id="KW-0482">Metalloprotease</keyword>
<feature type="binding site" evidence="12">
    <location>
        <position position="449"/>
    </location>
    <ligand>
        <name>Zn(2+)</name>
        <dbReference type="ChEBI" id="CHEBI:29105"/>
        <note>catalytic</note>
    </ligand>
</feature>
<evidence type="ECO:0000256" key="6">
    <source>
        <dbReference type="ARBA" id="ARBA00022729"/>
    </source>
</evidence>
<feature type="active site" evidence="11">
    <location>
        <position position="420"/>
    </location>
</feature>